<protein>
    <submittedName>
        <fullName evidence="4">NUT midline carcinoma family member 1</fullName>
    </submittedName>
</protein>
<comment type="caution">
    <text evidence="4">The sequence shown here is derived from an EMBL/GenBank/DDBJ whole genome shotgun (WGS) entry which is preliminary data.</text>
</comment>
<dbReference type="PANTHER" id="PTHR22879:SF13">
    <property type="entry name" value="NUT FAMILY MEMBER 1"/>
    <property type="match status" value="1"/>
</dbReference>
<organism evidence="4 5">
    <name type="scientific">Rhinolophus ferrumequinum</name>
    <name type="common">Greater horseshoe bat</name>
    <dbReference type="NCBI Taxonomy" id="59479"/>
    <lineage>
        <taxon>Eukaryota</taxon>
        <taxon>Metazoa</taxon>
        <taxon>Chordata</taxon>
        <taxon>Craniata</taxon>
        <taxon>Vertebrata</taxon>
        <taxon>Euteleostomi</taxon>
        <taxon>Mammalia</taxon>
        <taxon>Eutheria</taxon>
        <taxon>Laurasiatheria</taxon>
        <taxon>Chiroptera</taxon>
        <taxon>Yinpterochiroptera</taxon>
        <taxon>Rhinolophoidea</taxon>
        <taxon>Rhinolophidae</taxon>
        <taxon>Rhinolophinae</taxon>
        <taxon>Rhinolophus</taxon>
    </lineage>
</organism>
<sequence length="712" mass="76280">MTSDGASPLPGPDMTMIPGTALSPFMALPFPPPAPGPPDQPPWELPAQPPMPSAFPPGNSLMLSAFPSPMLVTEDGGPGHSGAGAGKVIVKIKTEGGPAEASQTQNLILTQTALSWIASGAPSGGLEGPPPQFVTTSNMKTFLATKAVGVSQEGLLGLPAQTPPSASQLALPVCPENAWPVPHGATGGGLPATQSQPSLGDLSCTSKGVYENFRRWQCYKALARMHLSQSPDAEALSCFLIPVLRSLARLKPTMTLEEGLPRAVQEWERTSNFDRMIFYEMAEKFMEFEAEEEMQIQNTQLMSGSQALPPAAPLKLDPPGPLAPEVCQQPVYIPKKATSKARAPRRRRRKTQRPPVPEAPKEIPPEAVKEYADIMEGLMGSHLATGESDGRQEEEEEQQQEEEGMHPDPDLLSYIDELCSQEVFVSKVEAVIHPQFLADLLSPEQQRDPLALIEELEQEERLSLAQEAGSGNSMSSLLETTDHSNILDVRDDCGLQLGVSEETCPPNFYSYDPQGEDTDLPKPKDLSPLPGNQESYAYGTPRSTSPQGLGSTSPQWGTRDALGLKEASLGSETCSSADVAKAKEEAGEEDEELSNFAYLLASQLSLSPTGPALSPHPVSGPSSTGQEAQRASHSLSAEARGLGQPPYVVAKSRKQALVGGPVPAEKRAYLGAKLEVSGEKPPVLGAVRPSQAPKRRRDSFVTGKRKKRRRNQ</sequence>
<feature type="compositionally biased region" description="Basic residues" evidence="2">
    <location>
        <begin position="693"/>
        <end position="712"/>
    </location>
</feature>
<feature type="domain" description="Nuclear Testis protein N-terminal" evidence="3">
    <location>
        <begin position="14"/>
        <end position="709"/>
    </location>
</feature>
<feature type="region of interest" description="Disordered" evidence="2">
    <location>
        <begin position="1"/>
        <end position="20"/>
    </location>
</feature>
<feature type="region of interest" description="Disordered" evidence="2">
    <location>
        <begin position="382"/>
        <end position="411"/>
    </location>
</feature>
<name>A0A7J7XQM7_RHIFE</name>
<comment type="similarity">
    <text evidence="1">Belongs to the NUT family.</text>
</comment>
<feature type="region of interest" description="Disordered" evidence="2">
    <location>
        <begin position="606"/>
        <end position="643"/>
    </location>
</feature>
<evidence type="ECO:0000256" key="1">
    <source>
        <dbReference type="ARBA" id="ARBA00010586"/>
    </source>
</evidence>
<gene>
    <name evidence="4" type="ORF">mRhiFer1_012204</name>
</gene>
<dbReference type="InterPro" id="IPR024309">
    <property type="entry name" value="NUT_N"/>
</dbReference>
<proteinExistence type="inferred from homology"/>
<feature type="compositionally biased region" description="Polar residues" evidence="2">
    <location>
        <begin position="541"/>
        <end position="556"/>
    </location>
</feature>
<dbReference type="InterPro" id="IPR024310">
    <property type="entry name" value="NUT"/>
</dbReference>
<dbReference type="AlphaFoldDB" id="A0A7J7XQM7"/>
<feature type="compositionally biased region" description="Polar residues" evidence="2">
    <location>
        <begin position="620"/>
        <end position="635"/>
    </location>
</feature>
<feature type="compositionally biased region" description="Basic residues" evidence="2">
    <location>
        <begin position="337"/>
        <end position="352"/>
    </location>
</feature>
<feature type="compositionally biased region" description="Pro residues" evidence="2">
    <location>
        <begin position="310"/>
        <end position="322"/>
    </location>
</feature>
<dbReference type="Proteomes" id="UP000585614">
    <property type="component" value="Unassembled WGS sequence"/>
</dbReference>
<accession>A0A7J7XQM7</accession>
<reference evidence="4 5" key="1">
    <citation type="journal article" date="2020" name="Nature">
        <title>Six reference-quality genomes reveal evolution of bat adaptations.</title>
        <authorList>
            <person name="Jebb D."/>
            <person name="Huang Z."/>
            <person name="Pippel M."/>
            <person name="Hughes G.M."/>
            <person name="Lavrichenko K."/>
            <person name="Devanna P."/>
            <person name="Winkler S."/>
            <person name="Jermiin L.S."/>
            <person name="Skirmuntt E.C."/>
            <person name="Katzourakis A."/>
            <person name="Burkitt-Gray L."/>
            <person name="Ray D.A."/>
            <person name="Sullivan K.A.M."/>
            <person name="Roscito J.G."/>
            <person name="Kirilenko B.M."/>
            <person name="Davalos L.M."/>
            <person name="Corthals A.P."/>
            <person name="Power M.L."/>
            <person name="Jones G."/>
            <person name="Ransome R.D."/>
            <person name="Dechmann D.K.N."/>
            <person name="Locatelli A.G."/>
            <person name="Puechmaille S.J."/>
            <person name="Fedrigo O."/>
            <person name="Jarvis E.D."/>
            <person name="Hiller M."/>
            <person name="Vernes S.C."/>
            <person name="Myers E.W."/>
            <person name="Teeling E.C."/>
        </authorList>
    </citation>
    <scope>NUCLEOTIDE SEQUENCE [LARGE SCALE GENOMIC DNA]</scope>
    <source>
        <strain evidence="4">MRhiFer1</strain>
        <tissue evidence="4">Lung</tissue>
    </source>
</reference>
<evidence type="ECO:0000313" key="5">
    <source>
        <dbReference type="Proteomes" id="UP000585614"/>
    </source>
</evidence>
<dbReference type="EMBL" id="JACAGC010000008">
    <property type="protein sequence ID" value="KAF6351969.1"/>
    <property type="molecule type" value="Genomic_DNA"/>
</dbReference>
<dbReference type="Pfam" id="PF12881">
    <property type="entry name" value="NUT"/>
    <property type="match status" value="1"/>
</dbReference>
<evidence type="ECO:0000313" key="4">
    <source>
        <dbReference type="EMBL" id="KAF6351969.1"/>
    </source>
</evidence>
<feature type="region of interest" description="Disordered" evidence="2">
    <location>
        <begin position="305"/>
        <end position="366"/>
    </location>
</feature>
<feature type="compositionally biased region" description="Acidic residues" evidence="2">
    <location>
        <begin position="392"/>
        <end position="402"/>
    </location>
</feature>
<evidence type="ECO:0000256" key="2">
    <source>
        <dbReference type="SAM" id="MobiDB-lite"/>
    </source>
</evidence>
<feature type="region of interest" description="Disordered" evidence="2">
    <location>
        <begin position="504"/>
        <end position="592"/>
    </location>
</feature>
<dbReference type="PANTHER" id="PTHR22879">
    <property type="entry name" value="NUT FAMILY MEMBER 1"/>
    <property type="match status" value="1"/>
</dbReference>
<evidence type="ECO:0000259" key="3">
    <source>
        <dbReference type="Pfam" id="PF12881"/>
    </source>
</evidence>
<feature type="region of interest" description="Disordered" evidence="2">
    <location>
        <begin position="674"/>
        <end position="712"/>
    </location>
</feature>